<keyword evidence="1 5" id="KW-0963">Cytoplasm</keyword>
<proteinExistence type="inferred from homology"/>
<evidence type="ECO:0000256" key="5">
    <source>
        <dbReference type="HAMAP-Rule" id="MF_01663"/>
    </source>
</evidence>
<evidence type="ECO:0000256" key="1">
    <source>
        <dbReference type="ARBA" id="ARBA00022490"/>
    </source>
</evidence>
<evidence type="ECO:0000256" key="4">
    <source>
        <dbReference type="ARBA" id="ARBA00023308"/>
    </source>
</evidence>
<dbReference type="InterPro" id="IPR011008">
    <property type="entry name" value="Dimeric_a/b-barrel"/>
</dbReference>
<dbReference type="UniPathway" id="UPA00125"/>
<sequence length="115" mass="13753">MQKDANRVNREFIRKAFVMSVNPDKHEEYQRRHDLIWPELQSLLKLHGAHHYSIFLDKGNSQLFGYVEIEDEERWQAIASTELCQKWWAYMADIMQTNEDVSPETTTLNEVFHLD</sequence>
<feature type="binding site" evidence="5">
    <location>
        <position position="29"/>
    </location>
    <ligand>
        <name>substrate</name>
    </ligand>
</feature>
<evidence type="ECO:0000256" key="6">
    <source>
        <dbReference type="NCBIfam" id="TIGR02625"/>
    </source>
</evidence>
<evidence type="ECO:0000313" key="8">
    <source>
        <dbReference type="Proteomes" id="UP000321822"/>
    </source>
</evidence>
<dbReference type="GO" id="GO:0005737">
    <property type="term" value="C:cytoplasm"/>
    <property type="evidence" value="ECO:0007669"/>
    <property type="project" value="UniProtKB-SubCell"/>
</dbReference>
<organism evidence="7 8">
    <name type="scientific">Colwellia demingiae</name>
    <dbReference type="NCBI Taxonomy" id="89401"/>
    <lineage>
        <taxon>Bacteria</taxon>
        <taxon>Pseudomonadati</taxon>
        <taxon>Pseudomonadota</taxon>
        <taxon>Gammaproteobacteria</taxon>
        <taxon>Alteromonadales</taxon>
        <taxon>Colwelliaceae</taxon>
        <taxon>Colwellia</taxon>
    </lineage>
</organism>
<keyword evidence="4 5" id="KW-0684">Rhamnose metabolism</keyword>
<dbReference type="PANTHER" id="PTHR34389">
    <property type="entry name" value="L-RHAMNOSE MUTAROTASE"/>
    <property type="match status" value="1"/>
</dbReference>
<comment type="similarity">
    <text evidence="5">Belongs to the rhamnose mutarotase family.</text>
</comment>
<feature type="active site" description="Proton donor" evidence="5">
    <location>
        <position position="33"/>
    </location>
</feature>
<keyword evidence="2 5" id="KW-0413">Isomerase</keyword>
<evidence type="ECO:0000256" key="2">
    <source>
        <dbReference type="ARBA" id="ARBA00023235"/>
    </source>
</evidence>
<feature type="binding site" evidence="5">
    <location>
        <position position="52"/>
    </location>
    <ligand>
        <name>substrate</name>
    </ligand>
</feature>
<dbReference type="InterPro" id="IPR008000">
    <property type="entry name" value="Rham/fucose_mutarotase"/>
</dbReference>
<dbReference type="NCBIfam" id="TIGR02625">
    <property type="entry name" value="YiiL_rotase"/>
    <property type="match status" value="1"/>
</dbReference>
<dbReference type="InterPro" id="IPR013448">
    <property type="entry name" value="L-rhamnose_mutarotase"/>
</dbReference>
<comment type="pathway">
    <text evidence="5">Carbohydrate metabolism; L-rhamnose metabolism.</text>
</comment>
<name>A0A5C6QCT2_9GAMM</name>
<protein>
    <recommendedName>
        <fullName evidence="5 6">L-rhamnose mutarotase</fullName>
        <ecNumber evidence="5 6">5.1.3.32</ecNumber>
    </recommendedName>
    <alternativeName>
        <fullName evidence="5">Rhamnose 1-epimerase</fullName>
    </alternativeName>
    <alternativeName>
        <fullName evidence="5">Type-3 mutarotase</fullName>
    </alternativeName>
</protein>
<dbReference type="GO" id="GO:0062192">
    <property type="term" value="F:L-rhamnose mutarotase activity"/>
    <property type="evidence" value="ECO:0007669"/>
    <property type="project" value="UniProtKB-UniRule"/>
</dbReference>
<dbReference type="PANTHER" id="PTHR34389:SF2">
    <property type="entry name" value="L-RHAMNOSE MUTAROTASE"/>
    <property type="match status" value="1"/>
</dbReference>
<evidence type="ECO:0000313" key="7">
    <source>
        <dbReference type="EMBL" id="TWX66885.1"/>
    </source>
</evidence>
<dbReference type="RefSeq" id="WP_146789399.1">
    <property type="nucleotide sequence ID" value="NZ_VOLT01000007.1"/>
</dbReference>
<dbReference type="EC" id="5.1.3.32" evidence="5 6"/>
<dbReference type="SUPFAM" id="SSF54909">
    <property type="entry name" value="Dimeric alpha+beta barrel"/>
    <property type="match status" value="1"/>
</dbReference>
<evidence type="ECO:0000256" key="3">
    <source>
        <dbReference type="ARBA" id="ARBA00023277"/>
    </source>
</evidence>
<reference evidence="7 8" key="1">
    <citation type="submission" date="2019-07" db="EMBL/GenBank/DDBJ databases">
        <title>Genomes of sea-ice associated Colwellia species.</title>
        <authorList>
            <person name="Bowman J.P."/>
        </authorList>
    </citation>
    <scope>NUCLEOTIDE SEQUENCE [LARGE SCALE GENOMIC DNA]</scope>
    <source>
        <strain evidence="7 8">ACAM 459</strain>
    </source>
</reference>
<dbReference type="Gene3D" id="3.30.70.100">
    <property type="match status" value="1"/>
</dbReference>
<dbReference type="Proteomes" id="UP000321822">
    <property type="component" value="Unassembled WGS sequence"/>
</dbReference>
<gene>
    <name evidence="5 7" type="primary">rhaM</name>
    <name evidence="7" type="ORF">ESZ36_15150</name>
</gene>
<dbReference type="EMBL" id="VOLT01000007">
    <property type="protein sequence ID" value="TWX66885.1"/>
    <property type="molecule type" value="Genomic_DNA"/>
</dbReference>
<dbReference type="AlphaFoldDB" id="A0A5C6QCT2"/>
<comment type="function">
    <text evidence="5">Involved in the anomeric conversion of L-rhamnose.</text>
</comment>
<dbReference type="GO" id="GO:0019301">
    <property type="term" value="P:rhamnose catabolic process"/>
    <property type="evidence" value="ECO:0007669"/>
    <property type="project" value="UniProtKB-UniRule"/>
</dbReference>
<dbReference type="Pfam" id="PF05336">
    <property type="entry name" value="rhaM"/>
    <property type="match status" value="1"/>
</dbReference>
<dbReference type="OrthoDB" id="9799608at2"/>
<keyword evidence="3 5" id="KW-0119">Carbohydrate metabolism</keyword>
<feature type="binding site" evidence="5">
    <location>
        <begin position="87"/>
        <end position="88"/>
    </location>
    <ligand>
        <name>substrate</name>
    </ligand>
</feature>
<dbReference type="HAMAP" id="MF_01663">
    <property type="entry name" value="L_rham_rotase"/>
    <property type="match status" value="1"/>
</dbReference>
<comment type="catalytic activity">
    <reaction evidence="5">
        <text>alpha-L-rhamnose = beta-L-rhamnose</text>
        <dbReference type="Rhea" id="RHEA:25584"/>
        <dbReference type="ChEBI" id="CHEBI:27586"/>
        <dbReference type="ChEBI" id="CHEBI:27907"/>
        <dbReference type="EC" id="5.1.3.32"/>
    </reaction>
</comment>
<accession>A0A5C6QCT2</accession>
<comment type="subunit">
    <text evidence="5">Homodimer.</text>
</comment>
<comment type="subcellular location">
    <subcellularLocation>
        <location evidence="5">Cytoplasm</location>
    </subcellularLocation>
</comment>
<comment type="caution">
    <text evidence="7">The sequence shown here is derived from an EMBL/GenBank/DDBJ whole genome shotgun (WGS) entry which is preliminary data.</text>
</comment>
<keyword evidence="8" id="KW-1185">Reference proteome</keyword>